<dbReference type="AlphaFoldDB" id="A0A9I9EJ06"/>
<proteinExistence type="predicted"/>
<protein>
    <submittedName>
        <fullName evidence="1">Uncharacterized protein</fullName>
    </submittedName>
</protein>
<sequence>MPYRFLLMDSHHIQDRLIVLNSFSSLTLLSRCTSSSTGVQMPDKAASTTSSFSLSKMSIAFHLPLHGLNRMRFVKSKPLYELGILVTDPSVMDLATEAWV</sequence>
<accession>A0A9I9EJ06</accession>
<organism evidence="1">
    <name type="scientific">Cucumis melo</name>
    <name type="common">Muskmelon</name>
    <dbReference type="NCBI Taxonomy" id="3656"/>
    <lineage>
        <taxon>Eukaryota</taxon>
        <taxon>Viridiplantae</taxon>
        <taxon>Streptophyta</taxon>
        <taxon>Embryophyta</taxon>
        <taxon>Tracheophyta</taxon>
        <taxon>Spermatophyta</taxon>
        <taxon>Magnoliopsida</taxon>
        <taxon>eudicotyledons</taxon>
        <taxon>Gunneridae</taxon>
        <taxon>Pentapetalae</taxon>
        <taxon>rosids</taxon>
        <taxon>fabids</taxon>
        <taxon>Cucurbitales</taxon>
        <taxon>Cucurbitaceae</taxon>
        <taxon>Benincaseae</taxon>
        <taxon>Cucumis</taxon>
    </lineage>
</organism>
<reference evidence="1" key="1">
    <citation type="submission" date="2023-03" db="UniProtKB">
        <authorList>
            <consortium name="EnsemblPlants"/>
        </authorList>
    </citation>
    <scope>IDENTIFICATION</scope>
</reference>
<evidence type="ECO:0000313" key="1">
    <source>
        <dbReference type="EnsemblPlants" id="MELO3C034070.2.1"/>
    </source>
</evidence>
<name>A0A9I9EJ06_CUCME</name>
<dbReference type="Gramene" id="MELO3C034070.2.1">
    <property type="protein sequence ID" value="MELO3C034070.2.1"/>
    <property type="gene ID" value="MELO3C034070.2"/>
</dbReference>
<dbReference type="EnsemblPlants" id="MELO3C034070.2.1">
    <property type="protein sequence ID" value="MELO3C034070.2.1"/>
    <property type="gene ID" value="MELO3C034070.2"/>
</dbReference>